<feature type="domain" description="Methyltransferase" evidence="3">
    <location>
        <begin position="46"/>
        <end position="138"/>
    </location>
</feature>
<dbReference type="AlphaFoldDB" id="A0A7C2QYJ5"/>
<dbReference type="Proteomes" id="UP000885753">
    <property type="component" value="Unassembled WGS sequence"/>
</dbReference>
<evidence type="ECO:0000256" key="1">
    <source>
        <dbReference type="ARBA" id="ARBA00022603"/>
    </source>
</evidence>
<dbReference type="CDD" id="cd02440">
    <property type="entry name" value="AdoMet_MTases"/>
    <property type="match status" value="1"/>
</dbReference>
<dbReference type="Gene3D" id="3.40.50.150">
    <property type="entry name" value="Vaccinia Virus protein VP39"/>
    <property type="match status" value="1"/>
</dbReference>
<dbReference type="Pfam" id="PF13649">
    <property type="entry name" value="Methyltransf_25"/>
    <property type="match status" value="1"/>
</dbReference>
<keyword evidence="2" id="KW-0808">Transferase</keyword>
<keyword evidence="1 4" id="KW-0489">Methyltransferase</keyword>
<dbReference type="EMBL" id="DSEE01000177">
    <property type="protein sequence ID" value="HER40050.1"/>
    <property type="molecule type" value="Genomic_DNA"/>
</dbReference>
<evidence type="ECO:0000313" key="4">
    <source>
        <dbReference type="EMBL" id="HER40050.1"/>
    </source>
</evidence>
<comment type="caution">
    <text evidence="4">The sequence shown here is derived from an EMBL/GenBank/DDBJ whole genome shotgun (WGS) entry which is preliminary data.</text>
</comment>
<organism evidence="4">
    <name type="scientific">Salinimicrobium catena</name>
    <dbReference type="NCBI Taxonomy" id="390640"/>
    <lineage>
        <taxon>Bacteria</taxon>
        <taxon>Pseudomonadati</taxon>
        <taxon>Bacteroidota</taxon>
        <taxon>Flavobacteriia</taxon>
        <taxon>Flavobacteriales</taxon>
        <taxon>Flavobacteriaceae</taxon>
        <taxon>Salinimicrobium</taxon>
    </lineage>
</organism>
<name>A0A7C2QYJ5_9FLAO</name>
<dbReference type="InterPro" id="IPR029063">
    <property type="entry name" value="SAM-dependent_MTases_sf"/>
</dbReference>
<sequence>MEDNNESIKRIFDSCAELYRNKFMDPDRYQLSLDLFSQYLQSDFKVLDVGCGPGNLSAYLQKKHPAIKFFGIDLSSKMLQLAKENLPGGEFQQMDCRNLDRLPKKFDAVICGFCLPYLSRKDSKNFLKKVSSQLNSEGIVYLSTMVAKNYASNWVKSNQGGDQKLLTYYHQADELKETLLKYDFSILYDQQMEEQERDGVKFRDQIIIARKNGSGLITDQSSSQEVI</sequence>
<accession>A0A7C2QYJ5</accession>
<evidence type="ECO:0000256" key="2">
    <source>
        <dbReference type="ARBA" id="ARBA00022679"/>
    </source>
</evidence>
<dbReference type="GO" id="GO:0032259">
    <property type="term" value="P:methylation"/>
    <property type="evidence" value="ECO:0007669"/>
    <property type="project" value="UniProtKB-KW"/>
</dbReference>
<dbReference type="GO" id="GO:0008168">
    <property type="term" value="F:methyltransferase activity"/>
    <property type="evidence" value="ECO:0007669"/>
    <property type="project" value="UniProtKB-KW"/>
</dbReference>
<reference evidence="4" key="1">
    <citation type="journal article" date="2020" name="mSystems">
        <title>Genome- and Community-Level Interaction Insights into Carbon Utilization and Element Cycling Functions of Hydrothermarchaeota in Hydrothermal Sediment.</title>
        <authorList>
            <person name="Zhou Z."/>
            <person name="Liu Y."/>
            <person name="Xu W."/>
            <person name="Pan J."/>
            <person name="Luo Z.H."/>
            <person name="Li M."/>
        </authorList>
    </citation>
    <scope>NUCLEOTIDE SEQUENCE [LARGE SCALE GENOMIC DNA]</scope>
    <source>
        <strain evidence="4">SpSt-1235</strain>
    </source>
</reference>
<dbReference type="InterPro" id="IPR041698">
    <property type="entry name" value="Methyltransf_25"/>
</dbReference>
<evidence type="ECO:0000259" key="3">
    <source>
        <dbReference type="Pfam" id="PF13649"/>
    </source>
</evidence>
<dbReference type="SUPFAM" id="SSF53335">
    <property type="entry name" value="S-adenosyl-L-methionine-dependent methyltransferases"/>
    <property type="match status" value="1"/>
</dbReference>
<gene>
    <name evidence="4" type="ORF">ENO10_02405</name>
</gene>
<dbReference type="PANTHER" id="PTHR43861:SF1">
    <property type="entry name" value="TRANS-ACONITATE 2-METHYLTRANSFERASE"/>
    <property type="match status" value="1"/>
</dbReference>
<proteinExistence type="predicted"/>
<dbReference type="PANTHER" id="PTHR43861">
    <property type="entry name" value="TRANS-ACONITATE 2-METHYLTRANSFERASE-RELATED"/>
    <property type="match status" value="1"/>
</dbReference>
<protein>
    <submittedName>
        <fullName evidence="4">Class I SAM-dependent methyltransferase</fullName>
    </submittedName>
</protein>